<dbReference type="Proteomes" id="UP000231098">
    <property type="component" value="Unassembled WGS sequence"/>
</dbReference>
<dbReference type="AlphaFoldDB" id="A0A2H0XA10"/>
<dbReference type="InterPro" id="IPR001296">
    <property type="entry name" value="Glyco_trans_1"/>
</dbReference>
<dbReference type="PANTHER" id="PTHR12526">
    <property type="entry name" value="GLYCOSYLTRANSFERASE"/>
    <property type="match status" value="1"/>
</dbReference>
<dbReference type="CDD" id="cd03801">
    <property type="entry name" value="GT4_PimA-like"/>
    <property type="match status" value="1"/>
</dbReference>
<accession>A0A2H0XA10</accession>
<proteinExistence type="predicted"/>
<dbReference type="SUPFAM" id="SSF53756">
    <property type="entry name" value="UDP-Glycosyltransferase/glycogen phosphorylase"/>
    <property type="match status" value="1"/>
</dbReference>
<dbReference type="GO" id="GO:0016757">
    <property type="term" value="F:glycosyltransferase activity"/>
    <property type="evidence" value="ECO:0007669"/>
    <property type="project" value="InterPro"/>
</dbReference>
<dbReference type="Pfam" id="PF00534">
    <property type="entry name" value="Glycos_transf_1"/>
    <property type="match status" value="1"/>
</dbReference>
<protein>
    <recommendedName>
        <fullName evidence="1">Glycosyl transferase family 1 domain-containing protein</fullName>
    </recommendedName>
</protein>
<organism evidence="2 3">
    <name type="scientific">candidate division WWE3 bacterium CG08_land_8_20_14_0_20_41_15</name>
    <dbReference type="NCBI Taxonomy" id="1975086"/>
    <lineage>
        <taxon>Bacteria</taxon>
        <taxon>Katanobacteria</taxon>
    </lineage>
</organism>
<dbReference type="EMBL" id="PEYV01000028">
    <property type="protein sequence ID" value="PIS21675.1"/>
    <property type="molecule type" value="Genomic_DNA"/>
</dbReference>
<gene>
    <name evidence="2" type="ORF">COT51_01560</name>
</gene>
<feature type="non-terminal residue" evidence="2">
    <location>
        <position position="1"/>
    </location>
</feature>
<comment type="caution">
    <text evidence="2">The sequence shown here is derived from an EMBL/GenBank/DDBJ whole genome shotgun (WGS) entry which is preliminary data.</text>
</comment>
<evidence type="ECO:0000313" key="3">
    <source>
        <dbReference type="Proteomes" id="UP000231098"/>
    </source>
</evidence>
<reference evidence="3" key="1">
    <citation type="submission" date="2017-09" db="EMBL/GenBank/DDBJ databases">
        <title>Depth-based differentiation of microbial function through sediment-hosted aquifers and enrichment of novel symbionts in the deep terrestrial subsurface.</title>
        <authorList>
            <person name="Probst A.J."/>
            <person name="Ladd B."/>
            <person name="Jarett J.K."/>
            <person name="Geller-Mcgrath D.E."/>
            <person name="Sieber C.M.K."/>
            <person name="Emerson J.B."/>
            <person name="Anantharaman K."/>
            <person name="Thomas B.C."/>
            <person name="Malmstrom R."/>
            <person name="Stieglmeier M."/>
            <person name="Klingl A."/>
            <person name="Woyke T."/>
            <person name="Ryan C.M."/>
            <person name="Banfield J.F."/>
        </authorList>
    </citation>
    <scope>NUCLEOTIDE SEQUENCE [LARGE SCALE GENOMIC DNA]</scope>
</reference>
<sequence length="294" mass="33667">FRENFRSFRFIHDHATYCPGKSKMWFKQNQICEIPMSIKCGINAYCKKCMSRRPGVLLREILNKPKLLAENKKLEKLVVASDFMKKQLLLNGVSSNKVLVNPLFVSPDFLNYKEVGIQNKVKSVLFIGRIFIEKGLSYLIEALSLVKTDWELNVIGTGWDLEKCKKMALDLGLEGKINFLGFLSHEKIYPILEKSSLVVVPSIWPEPFCLVGLEAMAMSKPVVAFDVGSISTWLKDNETGFLVKRGDVKEMSEKIELLLEDDNLCKRLGKEGKLVLERDFSVKRHIDELEKEFL</sequence>
<evidence type="ECO:0000259" key="1">
    <source>
        <dbReference type="Pfam" id="PF00534"/>
    </source>
</evidence>
<feature type="domain" description="Glycosyl transferase family 1" evidence="1">
    <location>
        <begin position="114"/>
        <end position="273"/>
    </location>
</feature>
<evidence type="ECO:0000313" key="2">
    <source>
        <dbReference type="EMBL" id="PIS21675.1"/>
    </source>
</evidence>
<name>A0A2H0XA10_UNCKA</name>
<dbReference type="Gene3D" id="3.40.50.2000">
    <property type="entry name" value="Glycogen Phosphorylase B"/>
    <property type="match status" value="2"/>
</dbReference>